<reference evidence="18" key="1">
    <citation type="submission" date="2019-06" db="EMBL/GenBank/DDBJ databases">
        <title>Alistipes onderdonkii subsp. vulgaris subsp. nov., Alistipes dispar sp. nov. and Alistipes communis sp. nov., isolated from human faeces, and creation of Alistipes onderdonkii subsp. onderdonkii subsp. nov.</title>
        <authorList>
            <person name="Sakamoto M."/>
            <person name="Ikeyama N."/>
            <person name="Ogata Y."/>
            <person name="Suda W."/>
            <person name="Iino T."/>
            <person name="Hattori M."/>
            <person name="Ohkuma M."/>
        </authorList>
    </citation>
    <scope>NUCLEOTIDE SEQUENCE [LARGE SCALE GENOMIC DNA]</scope>
    <source>
        <strain evidence="18">5CBH24</strain>
    </source>
</reference>
<dbReference type="PANTHER" id="PTHR42945">
    <property type="entry name" value="HISTIDINE BIOSYNTHESIS BIFUNCTIONAL PROTEIN"/>
    <property type="match status" value="1"/>
</dbReference>
<evidence type="ECO:0000259" key="16">
    <source>
        <dbReference type="Pfam" id="PF01502"/>
    </source>
</evidence>
<dbReference type="SUPFAM" id="SSF101386">
    <property type="entry name" value="all-alpha NTP pyrophosphatases"/>
    <property type="match status" value="1"/>
</dbReference>
<dbReference type="InterPro" id="IPR002496">
    <property type="entry name" value="PRib_AMP_CycHydrolase_dom"/>
</dbReference>
<keyword evidence="9 15" id="KW-0028">Amino-acid biosynthesis</keyword>
<evidence type="ECO:0000256" key="15">
    <source>
        <dbReference type="HAMAP-Rule" id="MF_01019"/>
    </source>
</evidence>
<dbReference type="GO" id="GO:0000105">
    <property type="term" value="P:L-histidine biosynthetic process"/>
    <property type="evidence" value="ECO:0007669"/>
    <property type="project" value="UniProtKB-UniRule"/>
</dbReference>
<dbReference type="RefSeq" id="WP_141412920.1">
    <property type="nucleotide sequence ID" value="NZ_AP019735.1"/>
</dbReference>
<dbReference type="GO" id="GO:0005737">
    <property type="term" value="C:cytoplasm"/>
    <property type="evidence" value="ECO:0007669"/>
    <property type="project" value="UniProtKB-SubCell"/>
</dbReference>
<dbReference type="UniPathway" id="UPA00031">
    <property type="reaction ID" value="UER00007"/>
</dbReference>
<dbReference type="InterPro" id="IPR023019">
    <property type="entry name" value="His_synth_HisIE"/>
</dbReference>
<keyword evidence="10 15" id="KW-0547">Nucleotide-binding</keyword>
<dbReference type="Pfam" id="PF01502">
    <property type="entry name" value="PRA-CH"/>
    <property type="match status" value="1"/>
</dbReference>
<dbReference type="GO" id="GO:0004636">
    <property type="term" value="F:phosphoribosyl-ATP diphosphatase activity"/>
    <property type="evidence" value="ECO:0007669"/>
    <property type="project" value="UniProtKB-UniRule"/>
</dbReference>
<evidence type="ECO:0000313" key="18">
    <source>
        <dbReference type="Proteomes" id="UP000318946"/>
    </source>
</evidence>
<evidence type="ECO:0000256" key="9">
    <source>
        <dbReference type="ARBA" id="ARBA00022605"/>
    </source>
</evidence>
<keyword evidence="14 15" id="KW-0511">Multifunctional enzyme</keyword>
<evidence type="ECO:0000256" key="4">
    <source>
        <dbReference type="ARBA" id="ARBA00005169"/>
    </source>
</evidence>
<evidence type="ECO:0000256" key="6">
    <source>
        <dbReference type="ARBA" id="ARBA00007731"/>
    </source>
</evidence>
<comment type="subcellular location">
    <subcellularLocation>
        <location evidence="3 15">Cytoplasm</location>
    </subcellularLocation>
</comment>
<dbReference type="InterPro" id="IPR008179">
    <property type="entry name" value="HisE"/>
</dbReference>
<dbReference type="Pfam" id="PF01503">
    <property type="entry name" value="PRA-PH"/>
    <property type="match status" value="1"/>
</dbReference>
<comment type="catalytic activity">
    <reaction evidence="1 15">
        <text>1-(5-phospho-beta-D-ribosyl)-5'-AMP + H2O = 1-(5-phospho-beta-D-ribosyl)-5-[(5-phospho-beta-D-ribosylamino)methylideneamino]imidazole-4-carboxamide</text>
        <dbReference type="Rhea" id="RHEA:20049"/>
        <dbReference type="ChEBI" id="CHEBI:15377"/>
        <dbReference type="ChEBI" id="CHEBI:58435"/>
        <dbReference type="ChEBI" id="CHEBI:59457"/>
        <dbReference type="EC" id="3.5.4.19"/>
    </reaction>
</comment>
<dbReference type="NCBIfam" id="TIGR03188">
    <property type="entry name" value="histidine_hisI"/>
    <property type="match status" value="1"/>
</dbReference>
<evidence type="ECO:0000256" key="8">
    <source>
        <dbReference type="ARBA" id="ARBA00022490"/>
    </source>
</evidence>
<organism evidence="17 18">
    <name type="scientific">Alistipes communis</name>
    <dbReference type="NCBI Taxonomy" id="2585118"/>
    <lineage>
        <taxon>Bacteria</taxon>
        <taxon>Pseudomonadati</taxon>
        <taxon>Bacteroidota</taxon>
        <taxon>Bacteroidia</taxon>
        <taxon>Bacteroidales</taxon>
        <taxon>Rikenellaceae</taxon>
        <taxon>Alistipes</taxon>
    </lineage>
</organism>
<dbReference type="EMBL" id="AP019735">
    <property type="protein sequence ID" value="BBL04487.1"/>
    <property type="molecule type" value="Genomic_DNA"/>
</dbReference>
<dbReference type="CDD" id="cd11534">
    <property type="entry name" value="NTP-PPase_HisIE_like"/>
    <property type="match status" value="1"/>
</dbReference>
<keyword evidence="8 15" id="KW-0963">Cytoplasm</keyword>
<evidence type="ECO:0000256" key="2">
    <source>
        <dbReference type="ARBA" id="ARBA00001460"/>
    </source>
</evidence>
<comment type="pathway">
    <text evidence="5 15">Amino-acid biosynthesis; L-histidine biosynthesis; L-histidine from 5-phospho-alpha-D-ribose 1-diphosphate: step 2/9.</text>
</comment>
<evidence type="ECO:0000256" key="7">
    <source>
        <dbReference type="ARBA" id="ARBA00008299"/>
    </source>
</evidence>
<gene>
    <name evidence="15 17" type="primary">hisI</name>
    <name evidence="15" type="synonym">hisIE</name>
    <name evidence="17" type="ORF">A5CBH24_18000</name>
</gene>
<dbReference type="OrthoDB" id="9795769at2"/>
<dbReference type="NCBIfam" id="NF002747">
    <property type="entry name" value="PRK02759.1"/>
    <property type="match status" value="1"/>
</dbReference>
<feature type="region of interest" description="Phosphoribosyl-ATP pyrophosphohydrolase" evidence="15">
    <location>
        <begin position="118"/>
        <end position="206"/>
    </location>
</feature>
<keyword evidence="12 15" id="KW-0067">ATP-binding</keyword>
<keyword evidence="13 15" id="KW-0368">Histidine biosynthesis</keyword>
<evidence type="ECO:0000256" key="10">
    <source>
        <dbReference type="ARBA" id="ARBA00022741"/>
    </source>
</evidence>
<evidence type="ECO:0000256" key="3">
    <source>
        <dbReference type="ARBA" id="ARBA00004496"/>
    </source>
</evidence>
<dbReference type="InterPro" id="IPR038019">
    <property type="entry name" value="PRib_AMP_CycHydrolase_sf"/>
</dbReference>
<dbReference type="PANTHER" id="PTHR42945:SF9">
    <property type="entry name" value="HISTIDINE BIOSYNTHESIS BIFUNCTIONAL PROTEIN HISIE"/>
    <property type="match status" value="1"/>
</dbReference>
<keyword evidence="18" id="KW-1185">Reference proteome</keyword>
<dbReference type="SUPFAM" id="SSF141734">
    <property type="entry name" value="HisI-like"/>
    <property type="match status" value="1"/>
</dbReference>
<evidence type="ECO:0000256" key="13">
    <source>
        <dbReference type="ARBA" id="ARBA00023102"/>
    </source>
</evidence>
<feature type="domain" description="Phosphoribosyl-AMP cyclohydrolase" evidence="16">
    <location>
        <begin position="35"/>
        <end position="107"/>
    </location>
</feature>
<dbReference type="AlphaFoldDB" id="A0A4Y1WU95"/>
<evidence type="ECO:0000256" key="5">
    <source>
        <dbReference type="ARBA" id="ARBA00005204"/>
    </source>
</evidence>
<name>A0A4Y1WU95_9BACT</name>
<evidence type="ECO:0000256" key="14">
    <source>
        <dbReference type="ARBA" id="ARBA00023268"/>
    </source>
</evidence>
<dbReference type="KEGG" id="acou:A5CBH24_18000"/>
<dbReference type="EC" id="3.6.1.31" evidence="15"/>
<keyword evidence="11 15" id="KW-0378">Hydrolase</keyword>
<comment type="pathway">
    <text evidence="4 15">Amino-acid biosynthesis; L-histidine biosynthesis; L-histidine from 5-phospho-alpha-D-ribose 1-diphosphate: step 3/9.</text>
</comment>
<evidence type="ECO:0000256" key="12">
    <source>
        <dbReference type="ARBA" id="ARBA00022840"/>
    </source>
</evidence>
<dbReference type="FunFam" id="1.10.287.1080:FF:000002">
    <property type="entry name" value="Histidine biosynthesis bifunctional protein HisIE"/>
    <property type="match status" value="1"/>
</dbReference>
<dbReference type="NCBIfam" id="NF000768">
    <property type="entry name" value="PRK00051.1"/>
    <property type="match status" value="1"/>
</dbReference>
<dbReference type="FunFam" id="3.10.20.810:FF:000001">
    <property type="entry name" value="Histidine biosynthesis bifunctional protein HisIE"/>
    <property type="match status" value="1"/>
</dbReference>
<dbReference type="EC" id="3.5.4.19" evidence="15"/>
<evidence type="ECO:0000256" key="11">
    <source>
        <dbReference type="ARBA" id="ARBA00022801"/>
    </source>
</evidence>
<dbReference type="Gene3D" id="1.10.287.1080">
    <property type="entry name" value="MazG-like"/>
    <property type="match status" value="1"/>
</dbReference>
<dbReference type="GO" id="GO:0005524">
    <property type="term" value="F:ATP binding"/>
    <property type="evidence" value="ECO:0007669"/>
    <property type="project" value="UniProtKB-KW"/>
</dbReference>
<feature type="region of interest" description="Phosphoribosyl-AMP cyclohydrolase" evidence="15">
    <location>
        <begin position="1"/>
        <end position="117"/>
    </location>
</feature>
<dbReference type="GO" id="GO:0004635">
    <property type="term" value="F:phosphoribosyl-AMP cyclohydrolase activity"/>
    <property type="evidence" value="ECO:0007669"/>
    <property type="project" value="UniProtKB-UniRule"/>
</dbReference>
<dbReference type="Gene3D" id="3.10.20.810">
    <property type="entry name" value="Phosphoribosyl-AMP cyclohydrolase"/>
    <property type="match status" value="1"/>
</dbReference>
<dbReference type="InterPro" id="IPR021130">
    <property type="entry name" value="PRib-ATP_PPHydrolase-like"/>
</dbReference>
<comment type="catalytic activity">
    <reaction evidence="2 15">
        <text>1-(5-phospho-beta-D-ribosyl)-ATP + H2O = 1-(5-phospho-beta-D-ribosyl)-5'-AMP + diphosphate + H(+)</text>
        <dbReference type="Rhea" id="RHEA:22828"/>
        <dbReference type="ChEBI" id="CHEBI:15377"/>
        <dbReference type="ChEBI" id="CHEBI:15378"/>
        <dbReference type="ChEBI" id="CHEBI:33019"/>
        <dbReference type="ChEBI" id="CHEBI:59457"/>
        <dbReference type="ChEBI" id="CHEBI:73183"/>
        <dbReference type="EC" id="3.6.1.31"/>
    </reaction>
</comment>
<dbReference type="GeneID" id="78342517"/>
<dbReference type="Proteomes" id="UP000318946">
    <property type="component" value="Chromosome"/>
</dbReference>
<protein>
    <recommendedName>
        <fullName evidence="15">Histidine biosynthesis bifunctional protein HisIE</fullName>
    </recommendedName>
    <domain>
        <recommendedName>
            <fullName evidence="15">Phosphoribosyl-AMP cyclohydrolase</fullName>
            <shortName evidence="15">PRA-CH</shortName>
            <ecNumber evidence="15">3.5.4.19</ecNumber>
        </recommendedName>
    </domain>
    <domain>
        <recommendedName>
            <fullName evidence="15">Phosphoribosyl-ATP pyrophosphatase</fullName>
            <shortName evidence="15">PRA-PH</shortName>
            <ecNumber evidence="15">3.6.1.31</ecNumber>
        </recommendedName>
    </domain>
</protein>
<proteinExistence type="inferred from homology"/>
<dbReference type="HAMAP" id="MF_01019">
    <property type="entry name" value="HisIE"/>
    <property type="match status" value="1"/>
</dbReference>
<evidence type="ECO:0000313" key="17">
    <source>
        <dbReference type="EMBL" id="BBL04487.1"/>
    </source>
</evidence>
<evidence type="ECO:0000256" key="1">
    <source>
        <dbReference type="ARBA" id="ARBA00000024"/>
    </source>
</evidence>
<comment type="similarity">
    <text evidence="7 15">In the N-terminal section; belongs to the PRA-CH family.</text>
</comment>
<dbReference type="HAMAP" id="MF_01020">
    <property type="entry name" value="HisE"/>
    <property type="match status" value="1"/>
</dbReference>
<comment type="similarity">
    <text evidence="6 15">In the C-terminal section; belongs to the PRA-PH family.</text>
</comment>
<accession>A0A4Y1WU95</accession>
<sequence>MKIEAIPFEELAVGKQADGLIPAIVQDDRTLQVLMLGYMNREAYEKSLTEGRVTFYSRTRQCLWTKGETSGNRLDIVSVAADCDRDTLLIRTVPHGPTCHTGTQSCFGEAVPETEGFIRRLQAVVRQRHAAMPEGSYTARLFTHGVNKIAQKVGEEAVETVIEAVAGNREAMIYEASDLVYHLLVLLEATGCSIADLERELSARHA</sequence>